<reference evidence="2 3" key="1">
    <citation type="journal article" date="2018" name="J. Microbiol.">
        <title>Leifsonia flava sp. nov., a novel actinobacterium isolated from the rhizosphere of Aquilegia viridiflora.</title>
        <authorList>
            <person name="Cai Y."/>
            <person name="Tao W.Z."/>
            <person name="Ma Y.J."/>
            <person name="Cheng J."/>
            <person name="Zhang M.Y."/>
            <person name="Zhang Y.X."/>
        </authorList>
    </citation>
    <scope>NUCLEOTIDE SEQUENCE [LARGE SCALE GENOMIC DNA]</scope>
    <source>
        <strain evidence="2 3">SYP-B2174</strain>
    </source>
</reference>
<dbReference type="Proteomes" id="UP000298127">
    <property type="component" value="Unassembled WGS sequence"/>
</dbReference>
<dbReference type="InterPro" id="IPR029068">
    <property type="entry name" value="Glyas_Bleomycin-R_OHBP_Dase"/>
</dbReference>
<dbReference type="AlphaFoldDB" id="A0A4Y9R6K3"/>
<dbReference type="SUPFAM" id="SSF54593">
    <property type="entry name" value="Glyoxalase/Bleomycin resistance protein/Dihydroxybiphenyl dioxygenase"/>
    <property type="match status" value="1"/>
</dbReference>
<evidence type="ECO:0000313" key="3">
    <source>
        <dbReference type="Proteomes" id="UP000298127"/>
    </source>
</evidence>
<dbReference type="Pfam" id="PF00903">
    <property type="entry name" value="Glyoxalase"/>
    <property type="match status" value="1"/>
</dbReference>
<keyword evidence="3" id="KW-1185">Reference proteome</keyword>
<dbReference type="Gene3D" id="3.10.180.10">
    <property type="entry name" value="2,3-Dihydroxybiphenyl 1,2-Dioxygenase, domain 1"/>
    <property type="match status" value="1"/>
</dbReference>
<dbReference type="RefSeq" id="WP_135119011.1">
    <property type="nucleotide sequence ID" value="NZ_SPQZ01000001.1"/>
</dbReference>
<proteinExistence type="predicted"/>
<sequence>MEMRLEIVVLPVSDASRAKSFYVALGWRIDSDTTSEDLRVIQMTPPGSRCSIVFGVGVSSAAPGSAQGLMLSVTDIEAARADLRARGIDISEIFHDDGGVFTHADPLYRVPGLDSLRRNNTSFASFADPDGNGWLLQENTARIFSAADRVPHA</sequence>
<feature type="domain" description="VOC" evidence="1">
    <location>
        <begin position="4"/>
        <end position="139"/>
    </location>
</feature>
<accession>A0A4Y9R6K3</accession>
<protein>
    <submittedName>
        <fullName evidence="2">Glyoxalase</fullName>
    </submittedName>
</protein>
<organism evidence="2 3">
    <name type="scientific">Orlajensenia leifsoniae</name>
    <dbReference type="NCBI Taxonomy" id="2561933"/>
    <lineage>
        <taxon>Bacteria</taxon>
        <taxon>Bacillati</taxon>
        <taxon>Actinomycetota</taxon>
        <taxon>Actinomycetes</taxon>
        <taxon>Micrococcales</taxon>
        <taxon>Microbacteriaceae</taxon>
        <taxon>Orlajensenia</taxon>
    </lineage>
</organism>
<dbReference type="EMBL" id="SPQZ01000001">
    <property type="protein sequence ID" value="TFW00180.1"/>
    <property type="molecule type" value="Genomic_DNA"/>
</dbReference>
<dbReference type="InterPro" id="IPR037523">
    <property type="entry name" value="VOC_core"/>
</dbReference>
<comment type="caution">
    <text evidence="2">The sequence shown here is derived from an EMBL/GenBank/DDBJ whole genome shotgun (WGS) entry which is preliminary data.</text>
</comment>
<dbReference type="InterPro" id="IPR004360">
    <property type="entry name" value="Glyas_Fos-R_dOase_dom"/>
</dbReference>
<evidence type="ECO:0000259" key="1">
    <source>
        <dbReference type="PROSITE" id="PS51819"/>
    </source>
</evidence>
<evidence type="ECO:0000313" key="2">
    <source>
        <dbReference type="EMBL" id="TFW00180.1"/>
    </source>
</evidence>
<dbReference type="PROSITE" id="PS51819">
    <property type="entry name" value="VOC"/>
    <property type="match status" value="1"/>
</dbReference>
<gene>
    <name evidence="2" type="ORF">E4M00_03050</name>
</gene>
<name>A0A4Y9R6K3_9MICO</name>